<dbReference type="Proteomes" id="UP000007013">
    <property type="component" value="Chromosome"/>
</dbReference>
<evidence type="ECO:0000256" key="13">
    <source>
        <dbReference type="RuleBase" id="RU003357"/>
    </source>
</evidence>
<dbReference type="GO" id="GO:0009279">
    <property type="term" value="C:cell outer membrane"/>
    <property type="evidence" value="ECO:0007669"/>
    <property type="project" value="UniProtKB-SubCell"/>
</dbReference>
<sequence length="757" mass="83201">MNTVTKHLAALALLATAAPLMAQSAPTADTDNEVVKLSPFLVSGGSSVGRYTSLESTSAGRVRVAIMDSSQNVSVITSEMLTDVGAGRILDATKYIAGISESTLPNAQDRTNVRGFQADGRTVDGFTYGGFMSLDPAIVDRIEVVKGPNAILAPQPTSPGGTVNNATKKPQFRNFGMVNAQVGEFDANSAFLDVNRQVNDKIAVRGILSVRDWDNWWRDSSIRSFTFMPGLTYKISDTAQLTVQYIYTDWKSSLYLGLPVDPSSGTKTKAHILAGVPKDLSVYADDIYRTDKQHDFKLLFTAELWRGIQMRFAALYHKTSQYAPQLNTGNSTGGTGGNRDPLTGNYVPGMQYLSTPPFTGSPIASGPTRIFVRSGTDPRADPRQLFLQNDYAYLARNDMLTSTTLLGFAFTESIDYGSTAYNISAPNFDIDHYTPVHWTRGTLNFDNRTSSRFLQGYLSESLSLLDNRLILNGAISKNYYRQRARGLVTGFFHGVAPEANLPSYGVVIKPYKDVFSLYYSYSEQSTSNGPTINSTTNSVPPLTSSKQNEFGVRTKLLDNKLYFTISHFDIKQDNFSVPNPANLTTPPPNPLLPALFSDRKAKGWEYELRANPTKNISIIANYTNFKNRDPNGVEFRGVAEKSGAVLVSYSFDRDTPALDGFRVAVGIDYIGNRPGDAPSGLTPASTPTNVIPNQPSFYLGARTLVNLILAYESKQNWGVQLNVDNVFDEDYMMASINRSMVYTGTPVNFRLSGHYKF</sequence>
<evidence type="ECO:0000256" key="8">
    <source>
        <dbReference type="ARBA" id="ARBA00023065"/>
    </source>
</evidence>
<evidence type="ECO:0000256" key="9">
    <source>
        <dbReference type="ARBA" id="ARBA00023077"/>
    </source>
</evidence>
<keyword evidence="10 12" id="KW-0472">Membrane</keyword>
<evidence type="ECO:0000256" key="11">
    <source>
        <dbReference type="ARBA" id="ARBA00023237"/>
    </source>
</evidence>
<dbReference type="PROSITE" id="PS52016">
    <property type="entry name" value="TONB_DEPENDENT_REC_3"/>
    <property type="match status" value="1"/>
</dbReference>
<dbReference type="RefSeq" id="WP_012374951.1">
    <property type="nucleotide sequence ID" value="NC_010571.1"/>
</dbReference>
<evidence type="ECO:0000256" key="4">
    <source>
        <dbReference type="ARBA" id="ARBA00022496"/>
    </source>
</evidence>
<feature type="signal peptide" evidence="14">
    <location>
        <begin position="1"/>
        <end position="22"/>
    </location>
</feature>
<evidence type="ECO:0000256" key="5">
    <source>
        <dbReference type="ARBA" id="ARBA00022692"/>
    </source>
</evidence>
<evidence type="ECO:0000256" key="10">
    <source>
        <dbReference type="ARBA" id="ARBA00023136"/>
    </source>
</evidence>
<dbReference type="PANTHER" id="PTHR32552">
    <property type="entry name" value="FERRICHROME IRON RECEPTOR-RELATED"/>
    <property type="match status" value="1"/>
</dbReference>
<evidence type="ECO:0000259" key="15">
    <source>
        <dbReference type="Pfam" id="PF00593"/>
    </source>
</evidence>
<keyword evidence="18" id="KW-1185">Reference proteome</keyword>
<comment type="similarity">
    <text evidence="12 13">Belongs to the TonB-dependent receptor family.</text>
</comment>
<dbReference type="eggNOG" id="COG4773">
    <property type="taxonomic scope" value="Bacteria"/>
</dbReference>
<organism evidence="17 18">
    <name type="scientific">Opitutus terrae (strain DSM 11246 / JCM 15787 / PB90-1)</name>
    <dbReference type="NCBI Taxonomy" id="452637"/>
    <lineage>
        <taxon>Bacteria</taxon>
        <taxon>Pseudomonadati</taxon>
        <taxon>Verrucomicrobiota</taxon>
        <taxon>Opitutia</taxon>
        <taxon>Opitutales</taxon>
        <taxon>Opitutaceae</taxon>
        <taxon>Opitutus</taxon>
    </lineage>
</organism>
<dbReference type="InterPro" id="IPR037066">
    <property type="entry name" value="Plug_dom_sf"/>
</dbReference>
<dbReference type="Pfam" id="PF07715">
    <property type="entry name" value="Plug"/>
    <property type="match status" value="1"/>
</dbReference>
<keyword evidence="6 14" id="KW-0732">Signal</keyword>
<keyword evidence="11 12" id="KW-0998">Cell outer membrane</keyword>
<keyword evidence="8" id="KW-0406">Ion transport</keyword>
<keyword evidence="7" id="KW-0408">Iron</keyword>
<evidence type="ECO:0000256" key="3">
    <source>
        <dbReference type="ARBA" id="ARBA00022452"/>
    </source>
</evidence>
<dbReference type="Pfam" id="PF00593">
    <property type="entry name" value="TonB_dep_Rec_b-barrel"/>
    <property type="match status" value="1"/>
</dbReference>
<dbReference type="SUPFAM" id="SSF56935">
    <property type="entry name" value="Porins"/>
    <property type="match status" value="1"/>
</dbReference>
<dbReference type="OrthoDB" id="185563at2"/>
<feature type="domain" description="TonB-dependent receptor plug" evidence="16">
    <location>
        <begin position="66"/>
        <end position="153"/>
    </location>
</feature>
<dbReference type="HOGENOM" id="CLU_340923_0_0_0"/>
<evidence type="ECO:0000256" key="1">
    <source>
        <dbReference type="ARBA" id="ARBA00004571"/>
    </source>
</evidence>
<dbReference type="Gene3D" id="2.40.170.20">
    <property type="entry name" value="TonB-dependent receptor, beta-barrel domain"/>
    <property type="match status" value="1"/>
</dbReference>
<keyword evidence="5 12" id="KW-0812">Transmembrane</keyword>
<evidence type="ECO:0000256" key="6">
    <source>
        <dbReference type="ARBA" id="ARBA00022729"/>
    </source>
</evidence>
<name>B1ZNP4_OPITP</name>
<dbReference type="InterPro" id="IPR036942">
    <property type="entry name" value="Beta-barrel_TonB_sf"/>
</dbReference>
<feature type="chain" id="PRO_5002774372" evidence="14">
    <location>
        <begin position="23"/>
        <end position="757"/>
    </location>
</feature>
<evidence type="ECO:0000313" key="17">
    <source>
        <dbReference type="EMBL" id="ACB75414.1"/>
    </source>
</evidence>
<evidence type="ECO:0000256" key="2">
    <source>
        <dbReference type="ARBA" id="ARBA00022448"/>
    </source>
</evidence>
<dbReference type="STRING" id="452637.Oter_2131"/>
<keyword evidence="2 12" id="KW-0813">Transport</keyword>
<accession>B1ZNP4</accession>
<dbReference type="EMBL" id="CP001032">
    <property type="protein sequence ID" value="ACB75414.1"/>
    <property type="molecule type" value="Genomic_DNA"/>
</dbReference>
<dbReference type="PANTHER" id="PTHR32552:SF68">
    <property type="entry name" value="FERRICHROME OUTER MEMBRANE TRANSPORTER_PHAGE RECEPTOR"/>
    <property type="match status" value="1"/>
</dbReference>
<evidence type="ECO:0000256" key="14">
    <source>
        <dbReference type="SAM" id="SignalP"/>
    </source>
</evidence>
<keyword evidence="4" id="KW-0410">Iron transport</keyword>
<dbReference type="GO" id="GO:0015344">
    <property type="term" value="F:siderophore uptake transmembrane transporter activity"/>
    <property type="evidence" value="ECO:0007669"/>
    <property type="project" value="TreeGrafter"/>
</dbReference>
<proteinExistence type="inferred from homology"/>
<dbReference type="InterPro" id="IPR000531">
    <property type="entry name" value="Beta-barrel_TonB"/>
</dbReference>
<protein>
    <submittedName>
        <fullName evidence="17">TonB-dependent receptor plug</fullName>
    </submittedName>
</protein>
<keyword evidence="17" id="KW-0675">Receptor</keyword>
<feature type="domain" description="TonB-dependent receptor-like beta-barrel" evidence="15">
    <location>
        <begin position="234"/>
        <end position="726"/>
    </location>
</feature>
<reference evidence="17 18" key="1">
    <citation type="journal article" date="2011" name="J. Bacteriol.">
        <title>Genome sequence of the verrucomicrobium Opitutus terrae PB90-1, an abundant inhabitant of rice paddy soil ecosystems.</title>
        <authorList>
            <person name="van Passel M.W."/>
            <person name="Kant R."/>
            <person name="Palva A."/>
            <person name="Copeland A."/>
            <person name="Lucas S."/>
            <person name="Lapidus A."/>
            <person name="Glavina del Rio T."/>
            <person name="Pitluck S."/>
            <person name="Goltsman E."/>
            <person name="Clum A."/>
            <person name="Sun H."/>
            <person name="Schmutz J."/>
            <person name="Larimer F.W."/>
            <person name="Land M.L."/>
            <person name="Hauser L."/>
            <person name="Kyrpides N."/>
            <person name="Mikhailova N."/>
            <person name="Richardson P.P."/>
            <person name="Janssen P.H."/>
            <person name="de Vos W.M."/>
            <person name="Smidt H."/>
        </authorList>
    </citation>
    <scope>NUCLEOTIDE SEQUENCE [LARGE SCALE GENOMIC DNA]</scope>
    <source>
        <strain evidence="18">DSM 11246 / JCM 15787 / PB90-1</strain>
    </source>
</reference>
<dbReference type="AlphaFoldDB" id="B1ZNP4"/>
<dbReference type="KEGG" id="ote:Oter_2131"/>
<dbReference type="Gene3D" id="2.170.130.10">
    <property type="entry name" value="TonB-dependent receptor, plug domain"/>
    <property type="match status" value="1"/>
</dbReference>
<evidence type="ECO:0000256" key="12">
    <source>
        <dbReference type="PROSITE-ProRule" id="PRU01360"/>
    </source>
</evidence>
<dbReference type="InterPro" id="IPR012910">
    <property type="entry name" value="Plug_dom"/>
</dbReference>
<keyword evidence="9 13" id="KW-0798">TonB box</keyword>
<evidence type="ECO:0000313" key="18">
    <source>
        <dbReference type="Proteomes" id="UP000007013"/>
    </source>
</evidence>
<dbReference type="InterPro" id="IPR039426">
    <property type="entry name" value="TonB-dep_rcpt-like"/>
</dbReference>
<evidence type="ECO:0000256" key="7">
    <source>
        <dbReference type="ARBA" id="ARBA00023004"/>
    </source>
</evidence>
<keyword evidence="3 12" id="KW-1134">Transmembrane beta strand</keyword>
<gene>
    <name evidence="17" type="ordered locus">Oter_2131</name>
</gene>
<comment type="subcellular location">
    <subcellularLocation>
        <location evidence="1 12">Cell outer membrane</location>
        <topology evidence="1 12">Multi-pass membrane protein</topology>
    </subcellularLocation>
</comment>
<evidence type="ECO:0000259" key="16">
    <source>
        <dbReference type="Pfam" id="PF07715"/>
    </source>
</evidence>